<dbReference type="RefSeq" id="XP_031009751.1">
    <property type="nucleotide sequence ID" value="XM_031145266.1"/>
</dbReference>
<evidence type="ECO:0000259" key="7">
    <source>
        <dbReference type="PROSITE" id="PS51837"/>
    </source>
</evidence>
<evidence type="ECO:0000256" key="5">
    <source>
        <dbReference type="ARBA" id="ARBA00023136"/>
    </source>
</evidence>
<feature type="compositionally biased region" description="Polar residues" evidence="6">
    <location>
        <begin position="50"/>
        <end position="59"/>
    </location>
</feature>
<dbReference type="GeneID" id="41980471"/>
<dbReference type="SMART" id="SM00714">
    <property type="entry name" value="LITAF"/>
    <property type="match status" value="1"/>
</dbReference>
<reference evidence="8 9" key="1">
    <citation type="submission" date="2018-05" db="EMBL/GenBank/DDBJ databases">
        <title>Genome sequencing and assembly of the regulated plant pathogen Lachnellula willkommii and related sister species for the development of diagnostic species identification markers.</title>
        <authorList>
            <person name="Giroux E."/>
            <person name="Bilodeau G."/>
        </authorList>
    </citation>
    <scope>NUCLEOTIDE SEQUENCE [LARGE SCALE GENOMIC DNA]</scope>
    <source>
        <strain evidence="8 9">CBS 185.66</strain>
    </source>
</reference>
<organism evidence="8 9">
    <name type="scientific">Lachnellula hyalina</name>
    <dbReference type="NCBI Taxonomy" id="1316788"/>
    <lineage>
        <taxon>Eukaryota</taxon>
        <taxon>Fungi</taxon>
        <taxon>Dikarya</taxon>
        <taxon>Ascomycota</taxon>
        <taxon>Pezizomycotina</taxon>
        <taxon>Leotiomycetes</taxon>
        <taxon>Helotiales</taxon>
        <taxon>Lachnaceae</taxon>
        <taxon>Lachnellula</taxon>
    </lineage>
</organism>
<dbReference type="OrthoDB" id="5599753at2759"/>
<dbReference type="InterPro" id="IPR037519">
    <property type="entry name" value="LITAF_fam"/>
</dbReference>
<dbReference type="AlphaFoldDB" id="A0A8H8RCQ8"/>
<keyword evidence="5" id="KW-0472">Membrane</keyword>
<evidence type="ECO:0000256" key="3">
    <source>
        <dbReference type="ARBA" id="ARBA00022723"/>
    </source>
</evidence>
<keyword evidence="3" id="KW-0479">Metal-binding</keyword>
<dbReference type="Proteomes" id="UP000431533">
    <property type="component" value="Unassembled WGS sequence"/>
</dbReference>
<dbReference type="GO" id="GO:0008270">
    <property type="term" value="F:zinc ion binding"/>
    <property type="evidence" value="ECO:0007669"/>
    <property type="project" value="TreeGrafter"/>
</dbReference>
<proteinExistence type="inferred from homology"/>
<evidence type="ECO:0000256" key="2">
    <source>
        <dbReference type="ARBA" id="ARBA00005975"/>
    </source>
</evidence>
<feature type="compositionally biased region" description="Polar residues" evidence="6">
    <location>
        <begin position="103"/>
        <end position="124"/>
    </location>
</feature>
<evidence type="ECO:0000313" key="9">
    <source>
        <dbReference type="Proteomes" id="UP000431533"/>
    </source>
</evidence>
<dbReference type="GO" id="GO:0016020">
    <property type="term" value="C:membrane"/>
    <property type="evidence" value="ECO:0007669"/>
    <property type="project" value="UniProtKB-SubCell"/>
</dbReference>
<comment type="subcellular location">
    <subcellularLocation>
        <location evidence="1">Membrane</location>
        <topology evidence="1">Peripheral membrane protein</topology>
    </subcellularLocation>
</comment>
<dbReference type="PANTHER" id="PTHR23292">
    <property type="entry name" value="LIPOPOLYSACCHARIDE-INDUCED TUMOR NECROSIS FACTOR-ALPHA FACTOR"/>
    <property type="match status" value="1"/>
</dbReference>
<accession>A0A8H8RCQ8</accession>
<feature type="region of interest" description="Disordered" evidence="6">
    <location>
        <begin position="72"/>
        <end position="151"/>
    </location>
</feature>
<dbReference type="Pfam" id="PF10601">
    <property type="entry name" value="zf-LITAF-like"/>
    <property type="match status" value="1"/>
</dbReference>
<name>A0A8H8RCQ8_9HELO</name>
<protein>
    <recommendedName>
        <fullName evidence="7">LITAF domain-containing protein</fullName>
    </recommendedName>
</protein>
<dbReference type="PROSITE" id="PS51837">
    <property type="entry name" value="LITAF"/>
    <property type="match status" value="1"/>
</dbReference>
<evidence type="ECO:0000256" key="6">
    <source>
        <dbReference type="SAM" id="MobiDB-lite"/>
    </source>
</evidence>
<feature type="region of interest" description="Disordered" evidence="6">
    <location>
        <begin position="1"/>
        <end position="59"/>
    </location>
</feature>
<evidence type="ECO:0000256" key="1">
    <source>
        <dbReference type="ARBA" id="ARBA00004170"/>
    </source>
</evidence>
<comment type="similarity">
    <text evidence="2">Belongs to the CDIP1/LITAF family.</text>
</comment>
<gene>
    <name evidence="8" type="ORF">LHYA1_G000273</name>
</gene>
<dbReference type="InterPro" id="IPR006629">
    <property type="entry name" value="LITAF"/>
</dbReference>
<evidence type="ECO:0000313" key="8">
    <source>
        <dbReference type="EMBL" id="TVY30967.1"/>
    </source>
</evidence>
<keyword evidence="9" id="KW-1185">Reference proteome</keyword>
<comment type="caution">
    <text evidence="8">The sequence shown here is derived from an EMBL/GenBank/DDBJ whole genome shotgun (WGS) entry which is preliminary data.</text>
</comment>
<sequence length="244" mass="25886">MSTQYPNSAQHEAVSPQITGASPQIGTVSPQITGITNTPPPAHDAHSPVQPDTTTARPHQETIESMNSGMEVMVHPPSYSNGAAPSPGVNEKSGYLGHDQPVAQPQPTYAQNSNPQGFAQNNYAQPPPPEGHYAQEQQQQKGANAPAAPRNNYQIATPLGSLQQGPSPVDCPVCGVREMTRTEFVSGGTTHLSAALCCCCFCLGCVPYLASWFKDCEHKCGKCGAILAIWHRSGRTEVLAHGHP</sequence>
<feature type="domain" description="LITAF" evidence="7">
    <location>
        <begin position="151"/>
        <end position="232"/>
    </location>
</feature>
<feature type="compositionally biased region" description="Polar residues" evidence="6">
    <location>
        <begin position="1"/>
        <end position="37"/>
    </location>
</feature>
<evidence type="ECO:0000256" key="4">
    <source>
        <dbReference type="ARBA" id="ARBA00022833"/>
    </source>
</evidence>
<dbReference type="PANTHER" id="PTHR23292:SF6">
    <property type="entry name" value="FI16602P1-RELATED"/>
    <property type="match status" value="1"/>
</dbReference>
<dbReference type="EMBL" id="QGMH01000002">
    <property type="protein sequence ID" value="TVY30967.1"/>
    <property type="molecule type" value="Genomic_DNA"/>
</dbReference>
<keyword evidence="4" id="KW-0862">Zinc</keyword>